<dbReference type="GO" id="GO:0016491">
    <property type="term" value="F:oxidoreductase activity"/>
    <property type="evidence" value="ECO:0007669"/>
    <property type="project" value="UniProtKB-KW"/>
</dbReference>
<dbReference type="Gene3D" id="1.20.1090.10">
    <property type="entry name" value="Dehydroquinate synthase-like - alpha domain"/>
    <property type="match status" value="1"/>
</dbReference>
<reference evidence="4 5" key="1">
    <citation type="submission" date="2024-03" db="EMBL/GenBank/DDBJ databases">
        <title>Human intestinal bacterial collection.</title>
        <authorList>
            <person name="Pauvert C."/>
            <person name="Hitch T.C.A."/>
            <person name="Clavel T."/>
        </authorList>
    </citation>
    <scope>NUCLEOTIDE SEQUENCE [LARGE SCALE GENOMIC DNA]</scope>
    <source>
        <strain evidence="4 5">CLA-SR-H021</strain>
    </source>
</reference>
<evidence type="ECO:0000259" key="2">
    <source>
        <dbReference type="Pfam" id="PF00465"/>
    </source>
</evidence>
<dbReference type="RefSeq" id="WP_008717344.1">
    <property type="nucleotide sequence ID" value="NZ_JBBMFM010000090.1"/>
</dbReference>
<dbReference type="Pfam" id="PF00465">
    <property type="entry name" value="Fe-ADH"/>
    <property type="match status" value="1"/>
</dbReference>
<dbReference type="CDD" id="cd08187">
    <property type="entry name" value="BDH"/>
    <property type="match status" value="1"/>
</dbReference>
<dbReference type="InterPro" id="IPR001670">
    <property type="entry name" value="ADH_Fe/GldA"/>
</dbReference>
<evidence type="ECO:0000313" key="5">
    <source>
        <dbReference type="Proteomes" id="UP001454086"/>
    </source>
</evidence>
<protein>
    <submittedName>
        <fullName evidence="4">Iron-containing alcohol dehydrogenase</fullName>
        <ecNumber evidence="4">1.1.1.-</ecNumber>
    </submittedName>
</protein>
<dbReference type="PANTHER" id="PTHR43633">
    <property type="entry name" value="ALCOHOL DEHYDROGENASE YQHD"/>
    <property type="match status" value="1"/>
</dbReference>
<dbReference type="InterPro" id="IPR044731">
    <property type="entry name" value="BDH-like"/>
</dbReference>
<feature type="domain" description="Fe-containing alcohol dehydrogenase-like C-terminal" evidence="3">
    <location>
        <begin position="193"/>
        <end position="392"/>
    </location>
</feature>
<dbReference type="PANTHER" id="PTHR43633:SF1">
    <property type="entry name" value="ALCOHOL DEHYDROGENASE YQHD"/>
    <property type="match status" value="1"/>
</dbReference>
<gene>
    <name evidence="4" type="ORF">WMQ36_19430</name>
</gene>
<sequence>MLNFDFSLPTKVLFGHDAENLIPDMIQKNGFKKVLLHSYDEAAVENIQVYAKVKGLLEAAGIEYVEMLGVQPNPTLGLIGEGIEMCRKEGVDFILAIGGGSVIDSAKGIALGIHTSLEDVWAFAEGKKEPEISQTVKVGVVLTAAAAGSETSTATVLTNEKLNLKRGAHHEANRPFFAVMNPEVTYSVPAFQTACGVFDSIMHVCERYFTASTDAGISDRMAEAIMKSIIEAGYAVMKDLHDYEARAAIMWGASMAHNNLVGCGRLKGSGIHLIEEEMHSANHSIVHGAGLSVVFPSWARQAYKKAPMRLAQFAHRVWGIEMNFENPEATALKGIEKMEEFIDYLGLPRTMREIGVKAEDFPLIVEQCTGNGRRVSQLCDFTPEDIMEILKRVE</sequence>
<dbReference type="SUPFAM" id="SSF56796">
    <property type="entry name" value="Dehydroquinate synthase-like"/>
    <property type="match status" value="1"/>
</dbReference>
<keyword evidence="1 4" id="KW-0560">Oxidoreductase</keyword>
<dbReference type="EMBL" id="JBBMFM010000090">
    <property type="protein sequence ID" value="MEQ2427142.1"/>
    <property type="molecule type" value="Genomic_DNA"/>
</dbReference>
<evidence type="ECO:0000313" key="4">
    <source>
        <dbReference type="EMBL" id="MEQ2427142.1"/>
    </source>
</evidence>
<feature type="domain" description="Alcohol dehydrogenase iron-type/glycerol dehydrogenase GldA" evidence="2">
    <location>
        <begin position="9"/>
        <end position="182"/>
    </location>
</feature>
<keyword evidence="5" id="KW-1185">Reference proteome</keyword>
<dbReference type="InterPro" id="IPR056798">
    <property type="entry name" value="ADH_Fe_C"/>
</dbReference>
<name>A0ABV1D9T5_9FIRM</name>
<dbReference type="Proteomes" id="UP001454086">
    <property type="component" value="Unassembled WGS sequence"/>
</dbReference>
<dbReference type="Pfam" id="PF25137">
    <property type="entry name" value="ADH_Fe_C"/>
    <property type="match status" value="1"/>
</dbReference>
<proteinExistence type="predicted"/>
<comment type="caution">
    <text evidence="4">The sequence shown here is derived from an EMBL/GenBank/DDBJ whole genome shotgun (WGS) entry which is preliminary data.</text>
</comment>
<evidence type="ECO:0000256" key="1">
    <source>
        <dbReference type="ARBA" id="ARBA00023002"/>
    </source>
</evidence>
<accession>A0ABV1D9T5</accession>
<dbReference type="EC" id="1.1.1.-" evidence="4"/>
<organism evidence="4 5">
    <name type="scientific">Enterocloster hominis</name>
    <name type="common">ex Hitch et al. 2024</name>
    <dbReference type="NCBI Taxonomy" id="1917870"/>
    <lineage>
        <taxon>Bacteria</taxon>
        <taxon>Bacillati</taxon>
        <taxon>Bacillota</taxon>
        <taxon>Clostridia</taxon>
        <taxon>Lachnospirales</taxon>
        <taxon>Lachnospiraceae</taxon>
        <taxon>Enterocloster</taxon>
    </lineage>
</organism>
<evidence type="ECO:0000259" key="3">
    <source>
        <dbReference type="Pfam" id="PF25137"/>
    </source>
</evidence>
<dbReference type="Gene3D" id="3.40.50.1970">
    <property type="match status" value="1"/>
</dbReference>